<dbReference type="eggNOG" id="COG1452">
    <property type="taxonomic scope" value="Bacteria"/>
</dbReference>
<comment type="function">
    <text evidence="1">Involved in the assembly of lipopolysaccharide (LPS) at the surface of the outer membrane.</text>
</comment>
<keyword evidence="1" id="KW-0472">Membrane</keyword>
<comment type="caution">
    <text evidence="1">Lacks conserved residue(s) required for the propagation of feature annotation.</text>
</comment>
<dbReference type="PANTHER" id="PTHR30189">
    <property type="entry name" value="LPS-ASSEMBLY PROTEIN"/>
    <property type="match status" value="1"/>
</dbReference>
<evidence type="ECO:0000256" key="1">
    <source>
        <dbReference type="HAMAP-Rule" id="MF_01411"/>
    </source>
</evidence>
<dbReference type="SUPFAM" id="SSF56935">
    <property type="entry name" value="Porins"/>
    <property type="match status" value="1"/>
</dbReference>
<gene>
    <name evidence="1" type="primary">lptD</name>
    <name evidence="3" type="ordered locus">Xaut_2836</name>
</gene>
<comment type="similarity">
    <text evidence="1">Belongs to the LptD family.</text>
</comment>
<dbReference type="PhylomeDB" id="A7IJ83"/>
<comment type="subunit">
    <text evidence="1">Component of the lipopolysaccharide transport and assembly complex.</text>
</comment>
<evidence type="ECO:0000313" key="3">
    <source>
        <dbReference type="EMBL" id="ABS68076.1"/>
    </source>
</evidence>
<dbReference type="GO" id="GO:0015920">
    <property type="term" value="P:lipopolysaccharide transport"/>
    <property type="evidence" value="ECO:0007669"/>
    <property type="project" value="InterPro"/>
</dbReference>
<dbReference type="Pfam" id="PF04453">
    <property type="entry name" value="LptD"/>
    <property type="match status" value="1"/>
</dbReference>
<keyword evidence="1" id="KW-0998">Cell outer membrane</keyword>
<sequence precursor="true">MTVGLPPAVGSITGDRRRVARRTGMLASAASLFLMAASFFASAPAVAQTQGGQQPNVTSSALGSGFAGTRKLDPNQKMLVTADQLEYDYQKETVSAVGTVQIYYDGSTLEANRVVLDRKANTLFAQGNVRLKDKDGKIVTADNLELTQDFKQGFIDSLRLDTPDKTHFAATRADRTDGNVTVFQNGVYTACEPCKDDPSKPPLWQIKAKKIVHNEDEKMIYYQDAWVEFFGFPVAYFPYLSSPDPTVKRKTGFLIPEFFSSSQIGYGVGTPFFWNIAPDRDLTLTPAFTTKQGVLMQGEWRQRLMNGAYTIRAAGILQQDKDAFTTTSNGVTDYLPGYRDNRGSLQSTGAFALNKFWTFGWDGTLVSDRTFLQDYNLIGDGVTTKTSTVYLTGQGDRSFFDVRGLYFLGLSVTDNQDLQPIVGTLNYNKVFDKPLWGGESGIKVNLTSLTRQEADFIGTSALTSNVGATGIPTGSCALMNPNPEQCLLRGAPGDYTRLSAELYWKKAITDPMGQIWTPFVTARVDVASVDTGYLPYSYMYGATLPGQNPLQSGSDDLIRGMPAVGLDYKYPFISAESWGTQTIEPRAQVIIRPNETDIGKFPNEDAQSLVFDDTNLFEVNKYSGYDRVEGGSRLNLGVTYTAAINGAGLVTAVVGQSYNLFGRNSFAYGDMANTGLESGLETTASDYIAKFGYSPTKYLEFVTRFRFDNDNLSMQRFELQGRAELDRFNVAVTYGRYEAQPLLGYYDKREGIYTNASYKLNDNWAIRGAVRYDFAAGEFDYTLVGLSYIDDCFTLALNYVTDYTLNGPNAAPVNKVMFRIGLRTLGEGGFSTSLGSSSETNQ</sequence>
<accession>A7IJ83</accession>
<proteinExistence type="inferred from homology"/>
<dbReference type="KEGG" id="xau:Xaut_2836"/>
<dbReference type="EMBL" id="CP000781">
    <property type="protein sequence ID" value="ABS68076.1"/>
    <property type="molecule type" value="Genomic_DNA"/>
</dbReference>
<dbReference type="Gene3D" id="2.60.450.10">
    <property type="entry name" value="Lipopolysaccharide (LPS) transport protein A like domain"/>
    <property type="match status" value="1"/>
</dbReference>
<dbReference type="AlphaFoldDB" id="A7IJ83"/>
<keyword evidence="1" id="KW-0732">Signal</keyword>
<feature type="domain" description="LptD C-terminal" evidence="2">
    <location>
        <begin position="341"/>
        <end position="764"/>
    </location>
</feature>
<dbReference type="Proteomes" id="UP000002417">
    <property type="component" value="Chromosome"/>
</dbReference>
<feature type="signal peptide" evidence="1">
    <location>
        <begin position="1"/>
        <end position="47"/>
    </location>
</feature>
<dbReference type="InterPro" id="IPR020889">
    <property type="entry name" value="LipoPS_assembly_LptD"/>
</dbReference>
<comment type="subcellular location">
    <subcellularLocation>
        <location evidence="1">Cell outer membrane</location>
    </subcellularLocation>
</comment>
<dbReference type="HAMAP" id="MF_01411">
    <property type="entry name" value="LPS_assembly_LptD"/>
    <property type="match status" value="1"/>
</dbReference>
<dbReference type="InterPro" id="IPR007543">
    <property type="entry name" value="LptD_C"/>
</dbReference>
<keyword evidence="4" id="KW-1185">Reference proteome</keyword>
<dbReference type="GO" id="GO:0009279">
    <property type="term" value="C:cell outer membrane"/>
    <property type="evidence" value="ECO:0007669"/>
    <property type="project" value="UniProtKB-SubCell"/>
</dbReference>
<evidence type="ECO:0000313" key="4">
    <source>
        <dbReference type="Proteomes" id="UP000002417"/>
    </source>
</evidence>
<protein>
    <recommendedName>
        <fullName evidence="1">LPS-assembly protein LptD</fullName>
    </recommendedName>
</protein>
<dbReference type="STRING" id="78245.Xaut_2836"/>
<name>A7IJ83_XANP2</name>
<reference evidence="3 4" key="1">
    <citation type="submission" date="2007-07" db="EMBL/GenBank/DDBJ databases">
        <title>Complete sequence of chromosome of Xanthobacter autotrophicus Py2.</title>
        <authorList>
            <consortium name="US DOE Joint Genome Institute"/>
            <person name="Copeland A."/>
            <person name="Lucas S."/>
            <person name="Lapidus A."/>
            <person name="Barry K."/>
            <person name="Glavina del Rio T."/>
            <person name="Hammon N."/>
            <person name="Israni S."/>
            <person name="Dalin E."/>
            <person name="Tice H."/>
            <person name="Pitluck S."/>
            <person name="Sims D."/>
            <person name="Brettin T."/>
            <person name="Bruce D."/>
            <person name="Detter J.C."/>
            <person name="Han C."/>
            <person name="Tapia R."/>
            <person name="Brainard J."/>
            <person name="Schmutz J."/>
            <person name="Larimer F."/>
            <person name="Land M."/>
            <person name="Hauser L."/>
            <person name="Kyrpides N."/>
            <person name="Kim E."/>
            <person name="Ensigns S.A."/>
            <person name="Richardson P."/>
        </authorList>
    </citation>
    <scope>NUCLEOTIDE SEQUENCE [LARGE SCALE GENOMIC DNA]</scope>
    <source>
        <strain evidence="4">ATCC BAA-1158 / Py2</strain>
    </source>
</reference>
<evidence type="ECO:0000259" key="2">
    <source>
        <dbReference type="Pfam" id="PF04453"/>
    </source>
</evidence>
<organism evidence="3 4">
    <name type="scientific">Xanthobacter autotrophicus (strain ATCC BAA-1158 / Py2)</name>
    <dbReference type="NCBI Taxonomy" id="78245"/>
    <lineage>
        <taxon>Bacteria</taxon>
        <taxon>Pseudomonadati</taxon>
        <taxon>Pseudomonadota</taxon>
        <taxon>Alphaproteobacteria</taxon>
        <taxon>Hyphomicrobiales</taxon>
        <taxon>Xanthobacteraceae</taxon>
        <taxon>Xanthobacter</taxon>
    </lineage>
</organism>
<dbReference type="GO" id="GO:1990351">
    <property type="term" value="C:transporter complex"/>
    <property type="evidence" value="ECO:0007669"/>
    <property type="project" value="TreeGrafter"/>
</dbReference>
<dbReference type="PANTHER" id="PTHR30189:SF1">
    <property type="entry name" value="LPS-ASSEMBLY PROTEIN LPTD"/>
    <property type="match status" value="1"/>
</dbReference>
<dbReference type="InterPro" id="IPR050218">
    <property type="entry name" value="LptD"/>
</dbReference>
<dbReference type="GO" id="GO:0043165">
    <property type="term" value="P:Gram-negative-bacterium-type cell outer membrane assembly"/>
    <property type="evidence" value="ECO:0007669"/>
    <property type="project" value="UniProtKB-UniRule"/>
</dbReference>
<feature type="chain" id="PRO_5009007099" description="LPS-assembly protein LptD" evidence="1">
    <location>
        <begin position="48"/>
        <end position="842"/>
    </location>
</feature>
<dbReference type="HOGENOM" id="CLU_009039_3_0_5"/>